<dbReference type="GO" id="GO:0015031">
    <property type="term" value="P:protein transport"/>
    <property type="evidence" value="ECO:0007669"/>
    <property type="project" value="UniProtKB-KW"/>
</dbReference>
<keyword evidence="4" id="KW-1003">Cell membrane</keyword>
<dbReference type="Gene3D" id="3.30.1150.10">
    <property type="match status" value="1"/>
</dbReference>
<dbReference type="InterPro" id="IPR051045">
    <property type="entry name" value="TonB-dependent_transducer"/>
</dbReference>
<feature type="transmembrane region" description="Helical" evidence="11">
    <location>
        <begin position="21"/>
        <end position="43"/>
    </location>
</feature>
<keyword evidence="7" id="KW-0653">Protein transport</keyword>
<evidence type="ECO:0000256" key="10">
    <source>
        <dbReference type="SAM" id="MobiDB-lite"/>
    </source>
</evidence>
<dbReference type="EMBL" id="WTYJ01000002">
    <property type="protein sequence ID" value="MXO99575.1"/>
    <property type="molecule type" value="Genomic_DNA"/>
</dbReference>
<sequence>MTTAALRYSDRPTGWRTRATGAGGTVGLFMLLAAVMLVTWRIVQPMAAPVAMIAINLDREEAPPEPMREVPEGPHQVEQQERQIVEPERRDPLPDIVLPRLSPVTQPVNPPVPPVAPADPVPETTAPRSTPAPPARQVSSAQDASWEALVMAQLERHRRYPAAARARRLQGVAHVTFRMNRAGRVLASRVSRSAGAAMLDRAALDTLQRAQPLPAIPDDRPDEIELTVQVEFFTG</sequence>
<feature type="region of interest" description="Disordered" evidence="10">
    <location>
        <begin position="63"/>
        <end position="83"/>
    </location>
</feature>
<accession>A0A6I4TTQ5</accession>
<dbReference type="GO" id="GO:0055085">
    <property type="term" value="P:transmembrane transport"/>
    <property type="evidence" value="ECO:0007669"/>
    <property type="project" value="InterPro"/>
</dbReference>
<evidence type="ECO:0000256" key="7">
    <source>
        <dbReference type="ARBA" id="ARBA00022927"/>
    </source>
</evidence>
<evidence type="ECO:0000313" key="14">
    <source>
        <dbReference type="Proteomes" id="UP000469430"/>
    </source>
</evidence>
<evidence type="ECO:0000256" key="4">
    <source>
        <dbReference type="ARBA" id="ARBA00022475"/>
    </source>
</evidence>
<keyword evidence="5" id="KW-0997">Cell inner membrane</keyword>
<dbReference type="PANTHER" id="PTHR33446">
    <property type="entry name" value="PROTEIN TONB-RELATED"/>
    <property type="match status" value="1"/>
</dbReference>
<evidence type="ECO:0000256" key="2">
    <source>
        <dbReference type="ARBA" id="ARBA00006555"/>
    </source>
</evidence>
<dbReference type="InterPro" id="IPR037682">
    <property type="entry name" value="TonB_C"/>
</dbReference>
<comment type="similarity">
    <text evidence="2">Belongs to the TonB family.</text>
</comment>
<reference evidence="13 14" key="1">
    <citation type="submission" date="2019-12" db="EMBL/GenBank/DDBJ databases">
        <title>Genomic-based taxomic classification of the family Erythrobacteraceae.</title>
        <authorList>
            <person name="Xu L."/>
        </authorList>
    </citation>
    <scope>NUCLEOTIDE SEQUENCE [LARGE SCALE GENOMIC DNA]</scope>
    <source>
        <strain evidence="13 14">S36</strain>
    </source>
</reference>
<dbReference type="NCBIfam" id="TIGR01352">
    <property type="entry name" value="tonB_Cterm"/>
    <property type="match status" value="1"/>
</dbReference>
<dbReference type="Pfam" id="PF03544">
    <property type="entry name" value="TonB_C"/>
    <property type="match status" value="1"/>
</dbReference>
<evidence type="ECO:0000256" key="1">
    <source>
        <dbReference type="ARBA" id="ARBA00004383"/>
    </source>
</evidence>
<dbReference type="PROSITE" id="PS52015">
    <property type="entry name" value="TONB_CTD"/>
    <property type="match status" value="1"/>
</dbReference>
<protein>
    <submittedName>
        <fullName evidence="13">TonB family protein</fullName>
    </submittedName>
</protein>
<gene>
    <name evidence="13" type="ORF">GRI97_11305</name>
</gene>
<keyword evidence="3" id="KW-0813">Transport</keyword>
<dbReference type="Proteomes" id="UP000469430">
    <property type="component" value="Unassembled WGS sequence"/>
</dbReference>
<evidence type="ECO:0000256" key="8">
    <source>
        <dbReference type="ARBA" id="ARBA00022989"/>
    </source>
</evidence>
<evidence type="ECO:0000256" key="3">
    <source>
        <dbReference type="ARBA" id="ARBA00022448"/>
    </source>
</evidence>
<feature type="region of interest" description="Disordered" evidence="10">
    <location>
        <begin position="103"/>
        <end position="141"/>
    </location>
</feature>
<evidence type="ECO:0000313" key="13">
    <source>
        <dbReference type="EMBL" id="MXO99575.1"/>
    </source>
</evidence>
<dbReference type="PANTHER" id="PTHR33446:SF2">
    <property type="entry name" value="PROTEIN TONB"/>
    <property type="match status" value="1"/>
</dbReference>
<dbReference type="AlphaFoldDB" id="A0A6I4TTQ5"/>
<evidence type="ECO:0000256" key="11">
    <source>
        <dbReference type="SAM" id="Phobius"/>
    </source>
</evidence>
<dbReference type="SUPFAM" id="SSF74653">
    <property type="entry name" value="TolA/TonB C-terminal domain"/>
    <property type="match status" value="1"/>
</dbReference>
<feature type="compositionally biased region" description="Basic and acidic residues" evidence="10">
    <location>
        <begin position="63"/>
        <end position="72"/>
    </location>
</feature>
<proteinExistence type="inferred from homology"/>
<evidence type="ECO:0000259" key="12">
    <source>
        <dbReference type="PROSITE" id="PS52015"/>
    </source>
</evidence>
<comment type="subcellular location">
    <subcellularLocation>
        <location evidence="1">Cell inner membrane</location>
        <topology evidence="1">Single-pass membrane protein</topology>
        <orientation evidence="1">Periplasmic side</orientation>
    </subcellularLocation>
</comment>
<name>A0A6I4TTQ5_9SPHN</name>
<feature type="compositionally biased region" description="Pro residues" evidence="10">
    <location>
        <begin position="108"/>
        <end position="120"/>
    </location>
</feature>
<dbReference type="InterPro" id="IPR006260">
    <property type="entry name" value="TonB/TolA_C"/>
</dbReference>
<dbReference type="GO" id="GO:0031992">
    <property type="term" value="F:energy transducer activity"/>
    <property type="evidence" value="ECO:0007669"/>
    <property type="project" value="TreeGrafter"/>
</dbReference>
<comment type="caution">
    <text evidence="13">The sequence shown here is derived from an EMBL/GenBank/DDBJ whole genome shotgun (WGS) entry which is preliminary data.</text>
</comment>
<keyword evidence="6 11" id="KW-0812">Transmembrane</keyword>
<evidence type="ECO:0000256" key="9">
    <source>
        <dbReference type="ARBA" id="ARBA00023136"/>
    </source>
</evidence>
<evidence type="ECO:0000256" key="6">
    <source>
        <dbReference type="ARBA" id="ARBA00022692"/>
    </source>
</evidence>
<dbReference type="GO" id="GO:0098797">
    <property type="term" value="C:plasma membrane protein complex"/>
    <property type="evidence" value="ECO:0007669"/>
    <property type="project" value="TreeGrafter"/>
</dbReference>
<organism evidence="13 14">
    <name type="scientific">Croceibacterium xixiisoli</name>
    <dbReference type="NCBI Taxonomy" id="1476466"/>
    <lineage>
        <taxon>Bacteria</taxon>
        <taxon>Pseudomonadati</taxon>
        <taxon>Pseudomonadota</taxon>
        <taxon>Alphaproteobacteria</taxon>
        <taxon>Sphingomonadales</taxon>
        <taxon>Erythrobacteraceae</taxon>
        <taxon>Croceibacterium</taxon>
    </lineage>
</organism>
<evidence type="ECO:0000256" key="5">
    <source>
        <dbReference type="ARBA" id="ARBA00022519"/>
    </source>
</evidence>
<keyword evidence="8 11" id="KW-1133">Transmembrane helix</keyword>
<keyword evidence="9 11" id="KW-0472">Membrane</keyword>
<dbReference type="OrthoDB" id="9792439at2"/>
<feature type="domain" description="TonB C-terminal" evidence="12">
    <location>
        <begin position="145"/>
        <end position="235"/>
    </location>
</feature>
<dbReference type="RefSeq" id="WP_161391287.1">
    <property type="nucleotide sequence ID" value="NZ_JBHSCP010000001.1"/>
</dbReference>
<keyword evidence="14" id="KW-1185">Reference proteome</keyword>